<name>A0A843WLZ8_COLES</name>
<evidence type="ECO:0000313" key="2">
    <source>
        <dbReference type="EMBL" id="MQM11542.1"/>
    </source>
</evidence>
<dbReference type="SUPFAM" id="SSF56112">
    <property type="entry name" value="Protein kinase-like (PK-like)"/>
    <property type="match status" value="1"/>
</dbReference>
<dbReference type="InterPro" id="IPR000719">
    <property type="entry name" value="Prot_kinase_dom"/>
</dbReference>
<dbReference type="EMBL" id="NMUH01005010">
    <property type="protein sequence ID" value="MQM11542.1"/>
    <property type="molecule type" value="Genomic_DNA"/>
</dbReference>
<organism evidence="2 3">
    <name type="scientific">Colocasia esculenta</name>
    <name type="common">Wild taro</name>
    <name type="synonym">Arum esculentum</name>
    <dbReference type="NCBI Taxonomy" id="4460"/>
    <lineage>
        <taxon>Eukaryota</taxon>
        <taxon>Viridiplantae</taxon>
        <taxon>Streptophyta</taxon>
        <taxon>Embryophyta</taxon>
        <taxon>Tracheophyta</taxon>
        <taxon>Spermatophyta</taxon>
        <taxon>Magnoliopsida</taxon>
        <taxon>Liliopsida</taxon>
        <taxon>Araceae</taxon>
        <taxon>Aroideae</taxon>
        <taxon>Colocasieae</taxon>
        <taxon>Colocasia</taxon>
    </lineage>
</organism>
<evidence type="ECO:0000259" key="1">
    <source>
        <dbReference type="PROSITE" id="PS50011"/>
    </source>
</evidence>
<reference evidence="2" key="1">
    <citation type="submission" date="2017-07" db="EMBL/GenBank/DDBJ databases">
        <title>Taro Niue Genome Assembly and Annotation.</title>
        <authorList>
            <person name="Atibalentja N."/>
            <person name="Keating K."/>
            <person name="Fields C.J."/>
        </authorList>
    </citation>
    <scope>NUCLEOTIDE SEQUENCE</scope>
    <source>
        <strain evidence="2">Niue_2</strain>
        <tissue evidence="2">Leaf</tissue>
    </source>
</reference>
<keyword evidence="3" id="KW-1185">Reference proteome</keyword>
<feature type="domain" description="Protein kinase" evidence="1">
    <location>
        <begin position="1"/>
        <end position="128"/>
    </location>
</feature>
<evidence type="ECO:0000313" key="3">
    <source>
        <dbReference type="Proteomes" id="UP000652761"/>
    </source>
</evidence>
<accession>A0A843WLZ8</accession>
<dbReference type="Gene3D" id="1.10.510.10">
    <property type="entry name" value="Transferase(Phosphotransferase) domain 1"/>
    <property type="match status" value="1"/>
</dbReference>
<dbReference type="GO" id="GO:0004672">
    <property type="term" value="F:protein kinase activity"/>
    <property type="evidence" value="ECO:0007669"/>
    <property type="project" value="InterPro"/>
</dbReference>
<protein>
    <recommendedName>
        <fullName evidence="1">Protein kinase domain-containing protein</fullName>
    </recommendedName>
</protein>
<dbReference type="InterPro" id="IPR011009">
    <property type="entry name" value="Kinase-like_dom_sf"/>
</dbReference>
<dbReference type="GO" id="GO:0005524">
    <property type="term" value="F:ATP binding"/>
    <property type="evidence" value="ECO:0007669"/>
    <property type="project" value="InterPro"/>
</dbReference>
<sequence length="128" mass="13855">MAPETVARGEHEPPSDVWSLGYIEREMLGMRRPPPPASLDDLELERSVAASKVNKMACRLAFSRRLWTRLSGEDEEPAAAAATPLVVSRLQDPDSALAFFGWVRDRAGGSLQPASYAALLKLFAGSGS</sequence>
<dbReference type="PROSITE" id="PS50011">
    <property type="entry name" value="PROTEIN_KINASE_DOM"/>
    <property type="match status" value="1"/>
</dbReference>
<dbReference type="Proteomes" id="UP000652761">
    <property type="component" value="Unassembled WGS sequence"/>
</dbReference>
<gene>
    <name evidence="2" type="ORF">Taro_044450</name>
</gene>
<dbReference type="AlphaFoldDB" id="A0A843WLZ8"/>
<proteinExistence type="predicted"/>
<comment type="caution">
    <text evidence="2">The sequence shown here is derived from an EMBL/GenBank/DDBJ whole genome shotgun (WGS) entry which is preliminary data.</text>
</comment>